<evidence type="ECO:0008006" key="3">
    <source>
        <dbReference type="Google" id="ProtNLM"/>
    </source>
</evidence>
<organism evidence="1 2">
    <name type="scientific">Brevibacillus brevis</name>
    <name type="common">Bacillus brevis</name>
    <dbReference type="NCBI Taxonomy" id="1393"/>
    <lineage>
        <taxon>Bacteria</taxon>
        <taxon>Bacillati</taxon>
        <taxon>Bacillota</taxon>
        <taxon>Bacilli</taxon>
        <taxon>Bacillales</taxon>
        <taxon>Paenibacillaceae</taxon>
        <taxon>Brevibacillus</taxon>
    </lineage>
</organism>
<dbReference type="RefSeq" id="WP_310771466.1">
    <property type="nucleotide sequence ID" value="NZ_CP134050.1"/>
</dbReference>
<gene>
    <name evidence="1" type="ORF">RGB73_10030</name>
</gene>
<dbReference type="EMBL" id="CP134050">
    <property type="protein sequence ID" value="WNC16630.1"/>
    <property type="molecule type" value="Genomic_DNA"/>
</dbReference>
<keyword evidence="2" id="KW-1185">Reference proteome</keyword>
<evidence type="ECO:0000313" key="2">
    <source>
        <dbReference type="Proteomes" id="UP001256827"/>
    </source>
</evidence>
<name>A0ABY9T964_BREBE</name>
<dbReference type="Proteomes" id="UP001256827">
    <property type="component" value="Chromosome"/>
</dbReference>
<evidence type="ECO:0000313" key="1">
    <source>
        <dbReference type="EMBL" id="WNC16630.1"/>
    </source>
</evidence>
<proteinExistence type="predicted"/>
<reference evidence="1 2" key="1">
    <citation type="submission" date="2023-09" db="EMBL/GenBank/DDBJ databases">
        <title>Complete Genome and Methylome dissection of Bacillus brevis NEB573 original source of BbsI restriction endonuclease.</title>
        <authorList>
            <person name="Fomenkov A."/>
            <person name="Roberts R.D."/>
        </authorList>
    </citation>
    <scope>NUCLEOTIDE SEQUENCE [LARGE SCALE GENOMIC DNA]</scope>
    <source>
        <strain evidence="1 2">NEB573</strain>
    </source>
</reference>
<sequence length="282" mass="32957">MSLPIVFMHRGDDEYLAYSLAQAMWSNPRSPILLFGKPANQKFAQNGITHVMMDDYMGSAREFAKVYRHIHHMPYEYNLFCFQRWFILRDFMKVHNISKCCYLDSDVMLYTDVNNPLFDTFMMEFVWTNFVELSRLEQFCSFVTAHFENVALFGQVVSFTLKSKDHLRFGMPLVTDMVLGVMFLQRSPGYRMSHGLYHSGFFDGNVQQSLFTESAGGKKKIYVSDGQLYCKHIQTNSRLSLFSLHFQGDVMKHYMKFFYSPALPQEGTLSFDYPSCRWLPAT</sequence>
<accession>A0ABY9T964</accession>
<protein>
    <recommendedName>
        <fullName evidence="3">Glycosyl transferase</fullName>
    </recommendedName>
</protein>